<keyword evidence="1" id="KW-0812">Transmembrane</keyword>
<keyword evidence="3" id="KW-1185">Reference proteome</keyword>
<evidence type="ECO:0000313" key="2">
    <source>
        <dbReference type="EMBL" id="MDQ2091922.1"/>
    </source>
</evidence>
<proteinExistence type="predicted"/>
<dbReference type="Proteomes" id="UP001226762">
    <property type="component" value="Unassembled WGS sequence"/>
</dbReference>
<organism evidence="2 3">
    <name type="scientific">Marimonas arenosa</name>
    <dbReference type="NCBI Taxonomy" id="1795305"/>
    <lineage>
        <taxon>Bacteria</taxon>
        <taxon>Pseudomonadati</taxon>
        <taxon>Pseudomonadota</taxon>
        <taxon>Alphaproteobacteria</taxon>
        <taxon>Rhodobacterales</taxon>
        <taxon>Paracoccaceae</taxon>
        <taxon>Marimonas</taxon>
    </lineage>
</organism>
<sequence>MLRFQPVIFFTLRCSEPVNRETKNAAAPGLRQPIKGRDTSTMKNSIATLAAVAAITFSAAGGALAADKSKMSEGQIISTMDEAASSSSPGILLPLLVLVIVAAAVSSSSSH</sequence>
<name>A0AAE3WHI2_9RHOB</name>
<dbReference type="AlphaFoldDB" id="A0AAE3WHI2"/>
<feature type="transmembrane region" description="Helical" evidence="1">
    <location>
        <begin position="86"/>
        <end position="105"/>
    </location>
</feature>
<evidence type="ECO:0000256" key="1">
    <source>
        <dbReference type="SAM" id="Phobius"/>
    </source>
</evidence>
<keyword evidence="1" id="KW-1133">Transmembrane helix</keyword>
<protein>
    <submittedName>
        <fullName evidence="2">Uncharacterized protein</fullName>
    </submittedName>
</protein>
<reference evidence="2" key="2">
    <citation type="submission" date="2023-02" db="EMBL/GenBank/DDBJ databases">
        <title>'Rhodoalgimonas zhirmunskyi' gen. nov., isolated from a red alga.</title>
        <authorList>
            <person name="Nedashkovskaya O.I."/>
            <person name="Otstavnykh N.Y."/>
            <person name="Bystritskaya E.P."/>
            <person name="Balabanova L.A."/>
            <person name="Isaeva M.P."/>
        </authorList>
    </citation>
    <scope>NUCLEOTIDE SEQUENCE</scope>
    <source>
        <strain evidence="2">KCTC 52189</strain>
    </source>
</reference>
<keyword evidence="1" id="KW-0472">Membrane</keyword>
<reference evidence="2" key="1">
    <citation type="submission" date="2022-07" db="EMBL/GenBank/DDBJ databases">
        <authorList>
            <person name="Otstavnykh N."/>
            <person name="Isaeva M."/>
            <person name="Bystritskaya E."/>
        </authorList>
    </citation>
    <scope>NUCLEOTIDE SEQUENCE</scope>
    <source>
        <strain evidence="2">KCTC 52189</strain>
    </source>
</reference>
<evidence type="ECO:0000313" key="3">
    <source>
        <dbReference type="Proteomes" id="UP001226762"/>
    </source>
</evidence>
<accession>A0AAE3WHI2</accession>
<dbReference type="EMBL" id="JANHAX010000006">
    <property type="protein sequence ID" value="MDQ2091922.1"/>
    <property type="molecule type" value="Genomic_DNA"/>
</dbReference>
<gene>
    <name evidence="2" type="ORF">NO357_18625</name>
</gene>
<feature type="transmembrane region" description="Helical" evidence="1">
    <location>
        <begin position="46"/>
        <end position="66"/>
    </location>
</feature>
<comment type="caution">
    <text evidence="2">The sequence shown here is derived from an EMBL/GenBank/DDBJ whole genome shotgun (WGS) entry which is preliminary data.</text>
</comment>